<feature type="chain" id="PRO_5026943060" evidence="1">
    <location>
        <begin position="30"/>
        <end position="696"/>
    </location>
</feature>
<keyword evidence="4" id="KW-1185">Reference proteome</keyword>
<dbReference type="Pfam" id="PF03572">
    <property type="entry name" value="Peptidase_S41"/>
    <property type="match status" value="1"/>
</dbReference>
<evidence type="ECO:0000313" key="4">
    <source>
        <dbReference type="Proteomes" id="UP000502118"/>
    </source>
</evidence>
<dbReference type="GO" id="GO:0008236">
    <property type="term" value="F:serine-type peptidase activity"/>
    <property type="evidence" value="ECO:0007669"/>
    <property type="project" value="InterPro"/>
</dbReference>
<keyword evidence="1" id="KW-0732">Signal</keyword>
<dbReference type="EMBL" id="CP053097">
    <property type="protein sequence ID" value="QJR44377.1"/>
    <property type="molecule type" value="Genomic_DNA"/>
</dbReference>
<dbReference type="KEGG" id="mmio:HLA92_02980"/>
<proteinExistence type="predicted"/>
<dbReference type="Proteomes" id="UP000502118">
    <property type="component" value="Chromosome"/>
</dbReference>
<evidence type="ECO:0000259" key="2">
    <source>
        <dbReference type="SMART" id="SM00245"/>
    </source>
</evidence>
<dbReference type="SUPFAM" id="SSF52096">
    <property type="entry name" value="ClpP/crotonase"/>
    <property type="match status" value="1"/>
</dbReference>
<sequence length="696" mass="81187">MRKHYSSKKFIKKLITYSFLTTISAAAISAAVSCSTDESVKITTNIPEELKSPTNNTSNESIKETNNNFKSVTFENISSEYNISNTNLKIFKNQNTDDIYVNVNEFINKLNGLFLKNQFKYIKHSKLGYEYSVFNSPLIFDDINNKILFQNTNVFNFLESSSTINYTERIKYLENNEDKLTNDKYSELDLGKYNFKILEKDKNIFLPFSIFNLLFLSQGYYNIYYNGDKFIGTTLTINKDTSSEEYNKIMNNSNNDQKQTAKQRQNNYNFLLFLFDNFYGLKNNVFKKYNVTNWDEFFQTTHLKDKLLSPESNMNANAYEDFIYTYLDELHTSIQSGSYYDPKDYRANPYASAQSSTIQSYINNLNKLSRIRNATQAKNKENENDVNFLQFHNDIAIIYLDGFTIATNEEINGKEPYKYDSYFLMFEAMKRIQQHSTQHPIKKIILDISLNGGGSIAAMEKVAAFMSNKDQKIYYYDILSKILNFSKYRVDVNNDAAYDARDGYTNYDWYILVGKNTFSAANLLTHIAKLGKFAKIIGNKSGGGMYSILPVVLPDGTSLQMSSNNAWIAVPDKDIEKENDLPYTEDGIDVDLEIPYFAYYNYDVLEAYLQNPEEGLKKYNQYILSVKQSAWNTKYNNINKYLNYIKNKRNKQQYLKDIEEYTIQPNDTLDQMDEKIEKMKQLFNIIQHQYQSENRK</sequence>
<organism evidence="3 4">
    <name type="scientific">Mycoplasma miroungirhinis</name>
    <dbReference type="NCBI Taxonomy" id="754516"/>
    <lineage>
        <taxon>Bacteria</taxon>
        <taxon>Bacillati</taxon>
        <taxon>Mycoplasmatota</taxon>
        <taxon>Mollicutes</taxon>
        <taxon>Mycoplasmataceae</taxon>
        <taxon>Mycoplasma</taxon>
    </lineage>
</organism>
<dbReference type="InterPro" id="IPR029045">
    <property type="entry name" value="ClpP/crotonase-like_dom_sf"/>
</dbReference>
<reference evidence="3 4" key="1">
    <citation type="submission" date="2020-05" db="EMBL/GenBank/DDBJ databases">
        <title>Novel Mycoplasma species detected in Mirounga angustirostris (northern elephant seal) from the USA.</title>
        <authorList>
            <person name="Volokhov D.V."/>
        </authorList>
    </citation>
    <scope>NUCLEOTIDE SEQUENCE [LARGE SCALE GENOMIC DNA]</scope>
    <source>
        <strain evidence="3 4">Mirounga ES2806-NAS</strain>
    </source>
</reference>
<accession>A0A6M4JE57</accession>
<feature type="domain" description="Tail specific protease" evidence="2">
    <location>
        <begin position="367"/>
        <end position="595"/>
    </location>
</feature>
<dbReference type="InterPro" id="IPR005151">
    <property type="entry name" value="Tail-specific_protease"/>
</dbReference>
<protein>
    <submittedName>
        <fullName evidence="3">Peptidase S41</fullName>
    </submittedName>
</protein>
<dbReference type="SMART" id="SM00245">
    <property type="entry name" value="TSPc"/>
    <property type="match status" value="1"/>
</dbReference>
<name>A0A6M4JE57_9MOLU</name>
<evidence type="ECO:0000313" key="3">
    <source>
        <dbReference type="EMBL" id="QJR44377.1"/>
    </source>
</evidence>
<gene>
    <name evidence="3" type="ORF">HLA92_02980</name>
</gene>
<feature type="signal peptide" evidence="1">
    <location>
        <begin position="1"/>
        <end position="29"/>
    </location>
</feature>
<dbReference type="PROSITE" id="PS51257">
    <property type="entry name" value="PROKAR_LIPOPROTEIN"/>
    <property type="match status" value="1"/>
</dbReference>
<dbReference type="GO" id="GO:0006508">
    <property type="term" value="P:proteolysis"/>
    <property type="evidence" value="ECO:0007669"/>
    <property type="project" value="InterPro"/>
</dbReference>
<dbReference type="Gene3D" id="3.90.226.10">
    <property type="entry name" value="2-enoyl-CoA Hydratase, Chain A, domain 1"/>
    <property type="match status" value="1"/>
</dbReference>
<dbReference type="RefSeq" id="WP_171113394.1">
    <property type="nucleotide sequence ID" value="NZ_CP053097.1"/>
</dbReference>
<dbReference type="AlphaFoldDB" id="A0A6M4JE57"/>
<evidence type="ECO:0000256" key="1">
    <source>
        <dbReference type="SAM" id="SignalP"/>
    </source>
</evidence>